<dbReference type="PANTHER" id="PTHR11434">
    <property type="entry name" value="NADH-UBIQUINONE OXIDOREDUCTASE SUBUNIT ND4L"/>
    <property type="match status" value="1"/>
</dbReference>
<dbReference type="FunFam" id="1.10.287.3510:FF:000001">
    <property type="entry name" value="NADH-quinone oxidoreductase subunit K"/>
    <property type="match status" value="1"/>
</dbReference>
<dbReference type="NCBIfam" id="NF004320">
    <property type="entry name" value="PRK05715.1-2"/>
    <property type="match status" value="1"/>
</dbReference>
<evidence type="ECO:0000256" key="7">
    <source>
        <dbReference type="ARBA" id="ARBA00022967"/>
    </source>
</evidence>
<feature type="transmembrane region" description="Helical" evidence="10">
    <location>
        <begin position="69"/>
        <end position="93"/>
    </location>
</feature>
<comment type="function">
    <text evidence="1">NDH-1 shuttles electrons from NADH, via FMN and iron-sulfur (Fe-S) centers, to quinones in the respiratory chain. The immediate electron acceptor for the enzyme in this species is believed to be ubiquinone. Couples the redox reaction to proton translocation (for every two electrons transferred, four hydrogen ions are translocated across the cytoplasmic membrane), and thus conserves the redox energy in a proton gradient.</text>
</comment>
<dbReference type="RefSeq" id="WP_037497025.1">
    <property type="nucleotide sequence ID" value="NZ_JJMU01000022.1"/>
</dbReference>
<dbReference type="NCBIfam" id="NF004321">
    <property type="entry name" value="PRK05715.1-3"/>
    <property type="match status" value="1"/>
</dbReference>
<dbReference type="EMBL" id="JJMU01000022">
    <property type="protein sequence ID" value="KGE14886.1"/>
    <property type="molecule type" value="Genomic_DNA"/>
</dbReference>
<dbReference type="GO" id="GO:0042773">
    <property type="term" value="P:ATP synthesis coupled electron transport"/>
    <property type="evidence" value="ECO:0007669"/>
    <property type="project" value="InterPro"/>
</dbReference>
<feature type="transmembrane region" description="Helical" evidence="10">
    <location>
        <begin position="16"/>
        <end position="34"/>
    </location>
</feature>
<keyword evidence="12" id="KW-1185">Reference proteome</keyword>
<keyword evidence="10" id="KW-0520">NAD</keyword>
<evidence type="ECO:0000256" key="2">
    <source>
        <dbReference type="ARBA" id="ARBA00004141"/>
    </source>
</evidence>
<feature type="transmembrane region" description="Helical" evidence="10">
    <location>
        <begin position="46"/>
        <end position="63"/>
    </location>
</feature>
<name>A0A0B8T236_9SPHI</name>
<dbReference type="GO" id="GO:0030964">
    <property type="term" value="C:NADH dehydrogenase complex"/>
    <property type="evidence" value="ECO:0007669"/>
    <property type="project" value="TreeGrafter"/>
</dbReference>
<evidence type="ECO:0000256" key="10">
    <source>
        <dbReference type="HAMAP-Rule" id="MF_01456"/>
    </source>
</evidence>
<dbReference type="PATRIC" id="fig|1229276.3.peg.1429"/>
<evidence type="ECO:0000256" key="6">
    <source>
        <dbReference type="ARBA" id="ARBA00022719"/>
    </source>
</evidence>
<dbReference type="STRING" id="1229276.DI53_1386"/>
<dbReference type="EC" id="7.1.1.-" evidence="10"/>
<evidence type="ECO:0000256" key="9">
    <source>
        <dbReference type="ARBA" id="ARBA00023136"/>
    </source>
</evidence>
<dbReference type="InterPro" id="IPR001133">
    <property type="entry name" value="NADH_UbQ_OxRdtase_chain4L/K"/>
</dbReference>
<keyword evidence="7 10" id="KW-1278">Translocase</keyword>
<comment type="subcellular location">
    <subcellularLocation>
        <location evidence="10">Cell membrane</location>
        <topology evidence="10">Multi-pass membrane protein</topology>
    </subcellularLocation>
    <subcellularLocation>
        <location evidence="2">Membrane</location>
        <topology evidence="2">Multi-pass membrane protein</topology>
    </subcellularLocation>
</comment>
<dbReference type="PANTHER" id="PTHR11434:SF16">
    <property type="entry name" value="NADH-UBIQUINONE OXIDOREDUCTASE CHAIN 4L"/>
    <property type="match status" value="1"/>
</dbReference>
<keyword evidence="10" id="KW-1003">Cell membrane</keyword>
<comment type="subunit">
    <text evidence="10">NDH-1 is composed of 14 different subunits. Subunits NuoA, H, J, K, L, M, N constitute the membrane sector of the complex.</text>
</comment>
<keyword evidence="4 10" id="KW-0813">Transport</keyword>
<dbReference type="Gene3D" id="1.10.287.3510">
    <property type="match status" value="1"/>
</dbReference>
<dbReference type="GO" id="GO:0005886">
    <property type="term" value="C:plasma membrane"/>
    <property type="evidence" value="ECO:0007669"/>
    <property type="project" value="UniProtKB-SubCell"/>
</dbReference>
<protein>
    <recommendedName>
        <fullName evidence="10">NADH-quinone oxidoreductase subunit K</fullName>
        <ecNumber evidence="10">7.1.1.-</ecNumber>
    </recommendedName>
    <alternativeName>
        <fullName evidence="10">NADH dehydrogenase I subunit K</fullName>
    </alternativeName>
    <alternativeName>
        <fullName evidence="10">NDH-1 subunit K</fullName>
    </alternativeName>
</protein>
<keyword evidence="6 10" id="KW-0874">Quinone</keyword>
<comment type="catalytic activity">
    <reaction evidence="10">
        <text>a quinone + NADH + 5 H(+)(in) = a quinol + NAD(+) + 4 H(+)(out)</text>
        <dbReference type="Rhea" id="RHEA:57888"/>
        <dbReference type="ChEBI" id="CHEBI:15378"/>
        <dbReference type="ChEBI" id="CHEBI:24646"/>
        <dbReference type="ChEBI" id="CHEBI:57540"/>
        <dbReference type="ChEBI" id="CHEBI:57945"/>
        <dbReference type="ChEBI" id="CHEBI:132124"/>
    </reaction>
</comment>
<reference evidence="11 12" key="2">
    <citation type="journal article" date="2015" name="PLoS ONE">
        <title>Whole-Genome Optical Mapping and Finished Genome Sequence of Sphingobacterium deserti sp. nov., a New Species Isolated from the Western Desert of China.</title>
        <authorList>
            <person name="Teng C."/>
            <person name="Zhou Z."/>
            <person name="Molnar I."/>
            <person name="Li X."/>
            <person name="Tang R."/>
            <person name="Chen M."/>
            <person name="Wang L."/>
            <person name="Su S."/>
            <person name="Zhang W."/>
            <person name="Lin M."/>
        </authorList>
    </citation>
    <scope>NUCLEOTIDE SEQUENCE [LARGE SCALE GENOMIC DNA]</scope>
    <source>
        <strain evidence="12">ACCC05744</strain>
    </source>
</reference>
<gene>
    <name evidence="10" type="primary">nuoK</name>
    <name evidence="11" type="ORF">DI53_1386</name>
</gene>
<reference evidence="12" key="1">
    <citation type="submission" date="2014-04" db="EMBL/GenBank/DDBJ databases">
        <title>Whole-Genome optical mapping and complete genome sequence of Sphingobacterium deserti sp. nov., a new spaces isolated from desert in the west of China.</title>
        <authorList>
            <person name="Teng C."/>
            <person name="Zhou Z."/>
            <person name="Li X."/>
            <person name="Chen M."/>
            <person name="Lin M."/>
            <person name="Wang L."/>
            <person name="Su S."/>
            <person name="Zhang C."/>
            <person name="Zhang W."/>
        </authorList>
    </citation>
    <scope>NUCLEOTIDE SEQUENCE [LARGE SCALE GENOMIC DNA]</scope>
    <source>
        <strain evidence="12">ACCC05744</strain>
    </source>
</reference>
<keyword evidence="5 10" id="KW-0812">Transmembrane</keyword>
<dbReference type="Pfam" id="PF00420">
    <property type="entry name" value="Oxidored_q2"/>
    <property type="match status" value="1"/>
</dbReference>
<comment type="caution">
    <text evidence="11">The sequence shown here is derived from an EMBL/GenBank/DDBJ whole genome shotgun (WGS) entry which is preliminary data.</text>
</comment>
<dbReference type="eggNOG" id="COG0713">
    <property type="taxonomic scope" value="Bacteria"/>
</dbReference>
<proteinExistence type="inferred from homology"/>
<comment type="similarity">
    <text evidence="3 10">Belongs to the complex I subunit 4L family.</text>
</comment>
<dbReference type="GO" id="GO:0048038">
    <property type="term" value="F:quinone binding"/>
    <property type="evidence" value="ECO:0007669"/>
    <property type="project" value="UniProtKB-KW"/>
</dbReference>
<accession>A0A0B8T236</accession>
<dbReference type="AlphaFoldDB" id="A0A0B8T236"/>
<evidence type="ECO:0000256" key="4">
    <source>
        <dbReference type="ARBA" id="ARBA00022448"/>
    </source>
</evidence>
<dbReference type="NCBIfam" id="NF004323">
    <property type="entry name" value="PRK05715.1-5"/>
    <property type="match status" value="1"/>
</dbReference>
<evidence type="ECO:0000256" key="5">
    <source>
        <dbReference type="ARBA" id="ARBA00022692"/>
    </source>
</evidence>
<dbReference type="InterPro" id="IPR039428">
    <property type="entry name" value="NUOK/Mnh_C1-like"/>
</dbReference>
<evidence type="ECO:0000313" key="11">
    <source>
        <dbReference type="EMBL" id="KGE14886.1"/>
    </source>
</evidence>
<keyword evidence="9 10" id="KW-0472">Membrane</keyword>
<evidence type="ECO:0000256" key="1">
    <source>
        <dbReference type="ARBA" id="ARBA00002378"/>
    </source>
</evidence>
<organism evidence="11 12">
    <name type="scientific">Sphingobacterium deserti</name>
    <dbReference type="NCBI Taxonomy" id="1229276"/>
    <lineage>
        <taxon>Bacteria</taxon>
        <taxon>Pseudomonadati</taxon>
        <taxon>Bacteroidota</taxon>
        <taxon>Sphingobacteriia</taxon>
        <taxon>Sphingobacteriales</taxon>
        <taxon>Sphingobacteriaceae</taxon>
        <taxon>Sphingobacterium</taxon>
    </lineage>
</organism>
<evidence type="ECO:0000256" key="8">
    <source>
        <dbReference type="ARBA" id="ARBA00022989"/>
    </source>
</evidence>
<evidence type="ECO:0000313" key="12">
    <source>
        <dbReference type="Proteomes" id="UP000031802"/>
    </source>
</evidence>
<dbReference type="HAMAP" id="MF_01456">
    <property type="entry name" value="NDH1_NuoK"/>
    <property type="match status" value="1"/>
</dbReference>
<evidence type="ECO:0000256" key="3">
    <source>
        <dbReference type="ARBA" id="ARBA00010519"/>
    </source>
</evidence>
<comment type="function">
    <text evidence="10">NDH-1 shuttles electrons from NADH, via FMN and iron-sulfur (Fe-S) centers, to quinones in the respiratory chain. The immediate electron acceptor for the enzyme in this species is believed to be a menaquinone. Couples the redox reaction to proton translocation (for every two electrons transferred, four hydrogen ions are translocated across the cytoplasmic membrane), and thus conserves the redox energy in a proton gradient.</text>
</comment>
<dbReference type="GO" id="GO:0050136">
    <property type="term" value="F:NADH dehydrogenase (quinone) (non-electrogenic) activity"/>
    <property type="evidence" value="ECO:0007669"/>
    <property type="project" value="UniProtKB-UniRule"/>
</dbReference>
<dbReference type="Proteomes" id="UP000031802">
    <property type="component" value="Unassembled WGS sequence"/>
</dbReference>
<sequence>MENFVTQMQGVPLNHYIIFCSIIFAIGVTGVLIRRNVIIIMMSIELMLNAVNLLLAAFSVYRGDASGQVFVFFIMALAAAEVAVGLAIIIMVYRNTKSVDIESLSKLRW</sequence>
<keyword evidence="8 10" id="KW-1133">Transmembrane helix</keyword>
<dbReference type="OrthoDB" id="9810120at2"/>